<reference evidence="3" key="1">
    <citation type="submission" date="2023-07" db="EMBL/GenBank/DDBJ databases">
        <authorList>
            <consortium name="AG Swart"/>
            <person name="Singh M."/>
            <person name="Singh A."/>
            <person name="Seah K."/>
            <person name="Emmerich C."/>
        </authorList>
    </citation>
    <scope>NUCLEOTIDE SEQUENCE</scope>
    <source>
        <strain evidence="3">DP1</strain>
    </source>
</reference>
<feature type="region of interest" description="Disordered" evidence="2">
    <location>
        <begin position="1"/>
        <end position="56"/>
    </location>
</feature>
<name>A0AAD1XIH0_EUPCR</name>
<evidence type="ECO:0000256" key="1">
    <source>
        <dbReference type="SAM" id="Coils"/>
    </source>
</evidence>
<gene>
    <name evidence="3" type="ORF">ECRASSUSDP1_LOCUS14647</name>
</gene>
<evidence type="ECO:0000256" key="2">
    <source>
        <dbReference type="SAM" id="MobiDB-lite"/>
    </source>
</evidence>
<feature type="coiled-coil region" evidence="1">
    <location>
        <begin position="169"/>
        <end position="217"/>
    </location>
</feature>
<feature type="compositionally biased region" description="Basic and acidic residues" evidence="2">
    <location>
        <begin position="47"/>
        <end position="56"/>
    </location>
</feature>
<feature type="compositionally biased region" description="Basic and acidic residues" evidence="2">
    <location>
        <begin position="1"/>
        <end position="22"/>
    </location>
</feature>
<keyword evidence="4" id="KW-1185">Reference proteome</keyword>
<proteinExistence type="predicted"/>
<protein>
    <submittedName>
        <fullName evidence="3">Uncharacterized protein</fullName>
    </submittedName>
</protein>
<evidence type="ECO:0000313" key="4">
    <source>
        <dbReference type="Proteomes" id="UP001295684"/>
    </source>
</evidence>
<dbReference type="EMBL" id="CAMPGE010014648">
    <property type="protein sequence ID" value="CAI2373306.1"/>
    <property type="molecule type" value="Genomic_DNA"/>
</dbReference>
<organism evidence="3 4">
    <name type="scientific">Euplotes crassus</name>
    <dbReference type="NCBI Taxonomy" id="5936"/>
    <lineage>
        <taxon>Eukaryota</taxon>
        <taxon>Sar</taxon>
        <taxon>Alveolata</taxon>
        <taxon>Ciliophora</taxon>
        <taxon>Intramacronucleata</taxon>
        <taxon>Spirotrichea</taxon>
        <taxon>Hypotrichia</taxon>
        <taxon>Euplotida</taxon>
        <taxon>Euplotidae</taxon>
        <taxon>Moneuplotes</taxon>
    </lineage>
</organism>
<dbReference type="InterPro" id="IPR036708">
    <property type="entry name" value="BipD-like_sf"/>
</dbReference>
<evidence type="ECO:0000313" key="3">
    <source>
        <dbReference type="EMBL" id="CAI2373306.1"/>
    </source>
</evidence>
<dbReference type="Proteomes" id="UP001295684">
    <property type="component" value="Unassembled WGS sequence"/>
</dbReference>
<dbReference type="AlphaFoldDB" id="A0AAD1XIH0"/>
<comment type="caution">
    <text evidence="3">The sequence shown here is derived from an EMBL/GenBank/DDBJ whole genome shotgun (WGS) entry which is preliminary data.</text>
</comment>
<sequence length="271" mass="31190">MSDPKEDASLNSDSHSEPVSHGEEEDGPSHPGIDEGAIQNKIKKHQERAQQKNERIQQLKIESEALKEENAQLKEQLEQKEKECVKEKENSQRLQALCNNQKTIIEELKKQIKGAHERNVSETDNSMDYSQRHISTFANEPTEASQNGIYLKFTKFLNKLESLGLKQDLEKLTSENTCLKELIKKEQDEKIRQFKDSMELAIRIQSFEEEVAKSQQERYQLALDLDKISGKMKDLYAKIKESDEICNTCVSFLEKNGLIQTSFISDDGVLW</sequence>
<accession>A0AAD1XIH0</accession>
<keyword evidence="1" id="KW-0175">Coiled coil</keyword>
<dbReference type="Gene3D" id="1.20.1710.10">
    <property type="entry name" value="IpaD-like"/>
    <property type="match status" value="1"/>
</dbReference>